<dbReference type="AlphaFoldDB" id="A0A4Q7DK39"/>
<accession>A0A4Q7DK39</accession>
<gene>
    <name evidence="2" type="ORF">EQU50_02140</name>
</gene>
<proteinExistence type="predicted"/>
<evidence type="ECO:0000313" key="2">
    <source>
        <dbReference type="EMBL" id="RZI46414.1"/>
    </source>
</evidence>
<evidence type="ECO:0000256" key="1">
    <source>
        <dbReference type="SAM" id="Phobius"/>
    </source>
</evidence>
<dbReference type="RefSeq" id="WP_130153521.1">
    <property type="nucleotide sequence ID" value="NZ_SCFB01000004.1"/>
</dbReference>
<keyword evidence="3" id="KW-1185">Reference proteome</keyword>
<keyword evidence="1" id="KW-0472">Membrane</keyword>
<name>A0A4Q7DK39_9PROT</name>
<sequence length="240" mass="26414">MIVHCPGCSQTYFLPPDAVAGFKNPTSSQSDLGWWLSCGFCDHQLWQSYEQSLPSFPTIMEMDDSELSSLGVPSQDRTPFIKSAKASNRSWVFGVASLLIVLISLGGVGYLYQKPLMLFWYQTIGKPILPSPKPLHLNNVSYTLKASDSEGDDSQILTVKGQIVNAAATSRLTPIIRVSVWTDCQETTSGVISAQGDCLYFEWVFKPDSAQIGGSTWLPFETSYPVSAKVRRVEVAISPF</sequence>
<dbReference type="EMBL" id="SCFB01000004">
    <property type="protein sequence ID" value="RZI46414.1"/>
    <property type="molecule type" value="Genomic_DNA"/>
</dbReference>
<reference evidence="2 3" key="1">
    <citation type="submission" date="2018-10" db="EMBL/GenBank/DDBJ databases">
        <title>An updated phylogeny of the Alphaproteobacteria reveals that the parasitic Rickettsiales and Holosporales have independent origins.</title>
        <authorList>
            <person name="Munoz-Gomez S.A."/>
            <person name="Hess S."/>
            <person name="Burger G."/>
            <person name="Lang B.F."/>
            <person name="Susko E."/>
            <person name="Slamovits C.H."/>
            <person name="Roger A.J."/>
        </authorList>
    </citation>
    <scope>NUCLEOTIDE SEQUENCE [LARGE SCALE GENOMIC DNA]</scope>
    <source>
        <strain evidence="2">HOLO01</strain>
    </source>
</reference>
<comment type="caution">
    <text evidence="2">The sequence shown here is derived from an EMBL/GenBank/DDBJ whole genome shotgun (WGS) entry which is preliminary data.</text>
</comment>
<keyword evidence="1" id="KW-1133">Transmembrane helix</keyword>
<dbReference type="Proteomes" id="UP000293550">
    <property type="component" value="Unassembled WGS sequence"/>
</dbReference>
<evidence type="ECO:0008006" key="4">
    <source>
        <dbReference type="Google" id="ProtNLM"/>
    </source>
</evidence>
<keyword evidence="1" id="KW-0812">Transmembrane</keyword>
<organism evidence="2 3">
    <name type="scientific">Candidatus Finniella inopinata</name>
    <dbReference type="NCBI Taxonomy" id="1696036"/>
    <lineage>
        <taxon>Bacteria</taxon>
        <taxon>Pseudomonadati</taxon>
        <taxon>Pseudomonadota</taxon>
        <taxon>Alphaproteobacteria</taxon>
        <taxon>Holosporales</taxon>
        <taxon>Candidatus Paracaedibacteraceae</taxon>
        <taxon>Candidatus Finniella</taxon>
    </lineage>
</organism>
<dbReference type="OrthoDB" id="7159357at2"/>
<protein>
    <recommendedName>
        <fullName evidence="4">DUF3426 domain-containing protein</fullName>
    </recommendedName>
</protein>
<evidence type="ECO:0000313" key="3">
    <source>
        <dbReference type="Proteomes" id="UP000293550"/>
    </source>
</evidence>
<feature type="transmembrane region" description="Helical" evidence="1">
    <location>
        <begin position="91"/>
        <end position="112"/>
    </location>
</feature>